<dbReference type="EMBL" id="CP011509">
    <property type="protein sequence ID" value="AKJ01992.1"/>
    <property type="molecule type" value="Genomic_DNA"/>
</dbReference>
<accession>A0AAC8TDM6</accession>
<dbReference type="Proteomes" id="UP000035579">
    <property type="component" value="Chromosome"/>
</dbReference>
<name>A0AAC8TDM6_9BACT</name>
<reference evidence="1 2" key="1">
    <citation type="submission" date="2015-05" db="EMBL/GenBank/DDBJ databases">
        <title>Genome assembly of Archangium gephyra DSM 2261.</title>
        <authorList>
            <person name="Sharma G."/>
            <person name="Subramanian S."/>
        </authorList>
    </citation>
    <scope>NUCLEOTIDE SEQUENCE [LARGE SCALE GENOMIC DNA]</scope>
    <source>
        <strain evidence="1 2">DSM 2261</strain>
    </source>
</reference>
<sequence length="58" mass="6220">METSSTFPRLEQVDVAISPGKGNEVLDAVVPAVVPRPGVPIFPVRIRSRDNDSSNSTN</sequence>
<protein>
    <submittedName>
        <fullName evidence="1">Uncharacterized protein</fullName>
    </submittedName>
</protein>
<organism evidence="1 2">
    <name type="scientific">Archangium gephyra</name>
    <dbReference type="NCBI Taxonomy" id="48"/>
    <lineage>
        <taxon>Bacteria</taxon>
        <taxon>Pseudomonadati</taxon>
        <taxon>Myxococcota</taxon>
        <taxon>Myxococcia</taxon>
        <taxon>Myxococcales</taxon>
        <taxon>Cystobacterineae</taxon>
        <taxon>Archangiaceae</taxon>
        <taxon>Archangium</taxon>
    </lineage>
</organism>
<evidence type="ECO:0000313" key="1">
    <source>
        <dbReference type="EMBL" id="AKJ01992.1"/>
    </source>
</evidence>
<dbReference type="KEGG" id="age:AA314_03618"/>
<proteinExistence type="predicted"/>
<gene>
    <name evidence="1" type="ORF">AA314_03618</name>
</gene>
<dbReference type="AlphaFoldDB" id="A0AAC8TDM6"/>
<evidence type="ECO:0000313" key="2">
    <source>
        <dbReference type="Proteomes" id="UP000035579"/>
    </source>
</evidence>